<sequence>MGSPLNQMPVSVVMSKRVIVISSNGCQRHYVIPKLEHRKHPPQNDGSLSPPHGPSLE</sequence>
<dbReference type="EMBL" id="EQ974055">
    <property type="protein sequence ID" value="EEF34664.1"/>
    <property type="molecule type" value="Genomic_DNA"/>
</dbReference>
<reference evidence="3" key="1">
    <citation type="journal article" date="2010" name="Nat. Biotechnol.">
        <title>Draft genome sequence of the oilseed species Ricinus communis.</title>
        <authorList>
            <person name="Chan A.P."/>
            <person name="Crabtree J."/>
            <person name="Zhao Q."/>
            <person name="Lorenzi H."/>
            <person name="Orvis J."/>
            <person name="Puiu D."/>
            <person name="Melake-Berhan A."/>
            <person name="Jones K.M."/>
            <person name="Redman J."/>
            <person name="Chen G."/>
            <person name="Cahoon E.B."/>
            <person name="Gedil M."/>
            <person name="Stanke M."/>
            <person name="Haas B.J."/>
            <person name="Wortman J.R."/>
            <person name="Fraser-Liggett C.M."/>
            <person name="Ravel J."/>
            <person name="Rabinowicz P.D."/>
        </authorList>
    </citation>
    <scope>NUCLEOTIDE SEQUENCE [LARGE SCALE GENOMIC DNA]</scope>
    <source>
        <strain evidence="3">cv. Hale</strain>
    </source>
</reference>
<name>B9SNY6_RICCO</name>
<organism evidence="2 3">
    <name type="scientific">Ricinus communis</name>
    <name type="common">Castor bean</name>
    <dbReference type="NCBI Taxonomy" id="3988"/>
    <lineage>
        <taxon>Eukaryota</taxon>
        <taxon>Viridiplantae</taxon>
        <taxon>Streptophyta</taxon>
        <taxon>Embryophyta</taxon>
        <taxon>Tracheophyta</taxon>
        <taxon>Spermatophyta</taxon>
        <taxon>Magnoliopsida</taxon>
        <taxon>eudicotyledons</taxon>
        <taxon>Gunneridae</taxon>
        <taxon>Pentapetalae</taxon>
        <taxon>rosids</taxon>
        <taxon>fabids</taxon>
        <taxon>Malpighiales</taxon>
        <taxon>Euphorbiaceae</taxon>
        <taxon>Acalyphoideae</taxon>
        <taxon>Acalypheae</taxon>
        <taxon>Ricinus</taxon>
    </lineage>
</organism>
<dbReference type="InParanoid" id="B9SNY6"/>
<feature type="region of interest" description="Disordered" evidence="1">
    <location>
        <begin position="34"/>
        <end position="57"/>
    </location>
</feature>
<keyword evidence="3" id="KW-1185">Reference proteome</keyword>
<dbReference type="AlphaFoldDB" id="B9SNY6"/>
<accession>B9SNY6</accession>
<gene>
    <name evidence="2" type="ORF">RCOM_0439740</name>
</gene>
<protein>
    <submittedName>
        <fullName evidence="2">Uncharacterized protein</fullName>
    </submittedName>
</protein>
<evidence type="ECO:0000313" key="3">
    <source>
        <dbReference type="Proteomes" id="UP000008311"/>
    </source>
</evidence>
<evidence type="ECO:0000313" key="2">
    <source>
        <dbReference type="EMBL" id="EEF34664.1"/>
    </source>
</evidence>
<dbReference type="Proteomes" id="UP000008311">
    <property type="component" value="Unassembled WGS sequence"/>
</dbReference>
<proteinExistence type="predicted"/>
<evidence type="ECO:0000256" key="1">
    <source>
        <dbReference type="SAM" id="MobiDB-lite"/>
    </source>
</evidence>